<evidence type="ECO:0000256" key="1">
    <source>
        <dbReference type="SAM" id="SignalP"/>
    </source>
</evidence>
<dbReference type="Pfam" id="PF13618">
    <property type="entry name" value="Gluconate_2-dh3"/>
    <property type="match status" value="1"/>
</dbReference>
<keyword evidence="1" id="KW-0732">Signal</keyword>
<comment type="caution">
    <text evidence="2">The sequence shown here is derived from an EMBL/GenBank/DDBJ whole genome shotgun (WGS) entry which is preliminary data.</text>
</comment>
<evidence type="ECO:0000313" key="2">
    <source>
        <dbReference type="EMBL" id="TAA26936.1"/>
    </source>
</evidence>
<accession>A0A4Q8LE26</accession>
<sequence>MQRRELLKMITAATGMAMIGLPSVVFAQAQLEVPPANNAFSAAQVALLDEIAETILPRTDTPGAKDAGVGLFMARFVTDCYDPRQQAVFRAGLADLDKRAKGGFLALKPAQRAELLGKLDAEARAASPDPKKADDEGADSAAIPPHYFTMIKQLVLFGFFTSEVGATKVLRYVPVPGRFDGDLPYEPGTPAWAT</sequence>
<dbReference type="RefSeq" id="WP_130550788.1">
    <property type="nucleotide sequence ID" value="NZ_SHMC01000002.1"/>
</dbReference>
<dbReference type="OrthoDB" id="6385145at2"/>
<feature type="signal peptide" evidence="1">
    <location>
        <begin position="1"/>
        <end position="27"/>
    </location>
</feature>
<dbReference type="InterPro" id="IPR027056">
    <property type="entry name" value="Gluconate_2DH_su3"/>
</dbReference>
<evidence type="ECO:0000313" key="3">
    <source>
        <dbReference type="Proteomes" id="UP000292627"/>
    </source>
</evidence>
<organism evidence="2 3">
    <name type="scientific">Pseudoxanthomonas winnipegensis</name>
    <dbReference type="NCBI Taxonomy" id="2480810"/>
    <lineage>
        <taxon>Bacteria</taxon>
        <taxon>Pseudomonadati</taxon>
        <taxon>Pseudomonadota</taxon>
        <taxon>Gammaproteobacteria</taxon>
        <taxon>Lysobacterales</taxon>
        <taxon>Lysobacteraceae</taxon>
        <taxon>Pseudoxanthomonas</taxon>
    </lineage>
</organism>
<feature type="chain" id="PRO_5021002769" evidence="1">
    <location>
        <begin position="28"/>
        <end position="194"/>
    </location>
</feature>
<name>A0A4Q8LE26_9GAMM</name>
<dbReference type="AlphaFoldDB" id="A0A4Q8LE26"/>
<gene>
    <name evidence="2" type="ORF">EA660_06925</name>
</gene>
<reference evidence="2 3" key="1">
    <citation type="submission" date="2019-02" db="EMBL/GenBank/DDBJ databases">
        <title>WGS of Pseudoxanthomonas species novum from clinical isolates.</title>
        <authorList>
            <person name="Bernier A.-M."/>
            <person name="Bernard K."/>
            <person name="Vachon A."/>
        </authorList>
    </citation>
    <scope>NUCLEOTIDE SEQUENCE [LARGE SCALE GENOMIC DNA]</scope>
    <source>
        <strain evidence="2 3">NML171200</strain>
    </source>
</reference>
<dbReference type="Proteomes" id="UP000292627">
    <property type="component" value="Unassembled WGS sequence"/>
</dbReference>
<proteinExistence type="predicted"/>
<protein>
    <submittedName>
        <fullName evidence="2">Gluconate 2-dehydrogenase subunit 3 family protein</fullName>
    </submittedName>
</protein>
<dbReference type="EMBL" id="SHMC01000002">
    <property type="protein sequence ID" value="TAA26936.1"/>
    <property type="molecule type" value="Genomic_DNA"/>
</dbReference>